<dbReference type="EMBL" id="CAEZXW010000034">
    <property type="protein sequence ID" value="CAB4702154.1"/>
    <property type="molecule type" value="Genomic_DNA"/>
</dbReference>
<accession>A0A6J6Q1Y7</accession>
<comment type="pathway">
    <text evidence="1">Pyrimidine metabolism; UMP biosynthesis via de novo pathway; UMP from orotate: step 2/2.</text>
</comment>
<keyword evidence="5" id="KW-0665">Pyrimidine biosynthesis</keyword>
<dbReference type="AlphaFoldDB" id="A0A6J6Q1Y7"/>
<dbReference type="GO" id="GO:0004590">
    <property type="term" value="F:orotidine-5'-phosphate decarboxylase activity"/>
    <property type="evidence" value="ECO:0007669"/>
    <property type="project" value="UniProtKB-EC"/>
</dbReference>
<dbReference type="SMART" id="SM00934">
    <property type="entry name" value="OMPdecase"/>
    <property type="match status" value="1"/>
</dbReference>
<dbReference type="EMBL" id="CAFBMD010000022">
    <property type="protein sequence ID" value="CAB4892374.1"/>
    <property type="molecule type" value="Genomic_DNA"/>
</dbReference>
<proteinExistence type="predicted"/>
<gene>
    <name evidence="9" type="ORF">UFOPK2593_00684</name>
    <name evidence="10" type="ORF">UFOPK2894_01142</name>
    <name evidence="11" type="ORF">UFOPK3492_00452</name>
    <name evidence="12" type="ORF">UFOPK4234_00532</name>
    <name evidence="13" type="ORF">UFOPK4295_00373</name>
</gene>
<evidence type="ECO:0000313" key="12">
    <source>
        <dbReference type="EMBL" id="CAB5037016.1"/>
    </source>
</evidence>
<evidence type="ECO:0000256" key="5">
    <source>
        <dbReference type="ARBA" id="ARBA00022975"/>
    </source>
</evidence>
<dbReference type="PANTHER" id="PTHR32119">
    <property type="entry name" value="OROTIDINE 5'-PHOSPHATE DECARBOXYLASE"/>
    <property type="match status" value="1"/>
</dbReference>
<evidence type="ECO:0000256" key="7">
    <source>
        <dbReference type="ARBA" id="ARBA00033428"/>
    </source>
</evidence>
<dbReference type="Pfam" id="PF00215">
    <property type="entry name" value="OMPdecase"/>
    <property type="match status" value="1"/>
</dbReference>
<dbReference type="EC" id="4.1.1.23" evidence="2"/>
<dbReference type="UniPathway" id="UPA00070">
    <property type="reaction ID" value="UER00120"/>
</dbReference>
<dbReference type="EMBL" id="CAFBQF010000012">
    <property type="protein sequence ID" value="CAB5046319.1"/>
    <property type="molecule type" value="Genomic_DNA"/>
</dbReference>
<dbReference type="NCBIfam" id="NF001273">
    <property type="entry name" value="PRK00230.1"/>
    <property type="match status" value="1"/>
</dbReference>
<dbReference type="InterPro" id="IPR018089">
    <property type="entry name" value="OMPdecase_AS"/>
</dbReference>
<dbReference type="NCBIfam" id="TIGR01740">
    <property type="entry name" value="pyrF"/>
    <property type="match status" value="1"/>
</dbReference>
<evidence type="ECO:0000256" key="4">
    <source>
        <dbReference type="ARBA" id="ARBA00022793"/>
    </source>
</evidence>
<dbReference type="InterPro" id="IPR001754">
    <property type="entry name" value="OMPdeCOase_dom"/>
</dbReference>
<dbReference type="GO" id="GO:0006207">
    <property type="term" value="P:'de novo' pyrimidine nucleobase biosynthetic process"/>
    <property type="evidence" value="ECO:0007669"/>
    <property type="project" value="InterPro"/>
</dbReference>
<evidence type="ECO:0000313" key="9">
    <source>
        <dbReference type="EMBL" id="CAB4702154.1"/>
    </source>
</evidence>
<evidence type="ECO:0000313" key="13">
    <source>
        <dbReference type="EMBL" id="CAB5046319.1"/>
    </source>
</evidence>
<dbReference type="SUPFAM" id="SSF51366">
    <property type="entry name" value="Ribulose-phoshate binding barrel"/>
    <property type="match status" value="1"/>
</dbReference>
<dbReference type="GO" id="GO:0044205">
    <property type="term" value="P:'de novo' UMP biosynthetic process"/>
    <property type="evidence" value="ECO:0007669"/>
    <property type="project" value="UniProtKB-UniPathway"/>
</dbReference>
<dbReference type="PANTHER" id="PTHR32119:SF2">
    <property type="entry name" value="OROTIDINE 5'-PHOSPHATE DECARBOXYLASE"/>
    <property type="match status" value="1"/>
</dbReference>
<evidence type="ECO:0000313" key="10">
    <source>
        <dbReference type="EMBL" id="CAB4780053.1"/>
    </source>
</evidence>
<sequence>MNSGLAPIAIALDTHDLDVAKQWASISSQQISTMKLGLEFFTRFGTAGVAEVMKQANGAQLFLDLKLHDIPNTVAGAAQSVASLNPAYLTVHASGGAAMITAAAQALPETRITAVTVLTSLSAQDLNLMGFPPDIALLTKNLAISAVAAGARAIVCSPHEVKALRALLPREIHLLTPGVRPPGSASNDQERVATPAEALAHGADLVVIGRPITFLWDPLNPRLMSDGLAHIIDGLKNL</sequence>
<dbReference type="InterPro" id="IPR014732">
    <property type="entry name" value="OMPdecase"/>
</dbReference>
<dbReference type="GO" id="GO:0005829">
    <property type="term" value="C:cytosol"/>
    <property type="evidence" value="ECO:0007669"/>
    <property type="project" value="TreeGrafter"/>
</dbReference>
<dbReference type="Gene3D" id="3.20.20.70">
    <property type="entry name" value="Aldolase class I"/>
    <property type="match status" value="1"/>
</dbReference>
<evidence type="ECO:0000256" key="6">
    <source>
        <dbReference type="ARBA" id="ARBA00023239"/>
    </source>
</evidence>
<reference evidence="9" key="1">
    <citation type="submission" date="2020-05" db="EMBL/GenBank/DDBJ databases">
        <authorList>
            <person name="Chiriac C."/>
            <person name="Salcher M."/>
            <person name="Ghai R."/>
            <person name="Kavagutti S V."/>
        </authorList>
    </citation>
    <scope>NUCLEOTIDE SEQUENCE</scope>
</reference>
<dbReference type="EMBL" id="CAEZZQ010000074">
    <property type="protein sequence ID" value="CAB4780053.1"/>
    <property type="molecule type" value="Genomic_DNA"/>
</dbReference>
<keyword evidence="6" id="KW-0456">Lyase</keyword>
<protein>
    <recommendedName>
        <fullName evidence="3">Orotidine 5'-phosphate decarboxylase</fullName>
        <ecNumber evidence="2">4.1.1.23</ecNumber>
    </recommendedName>
    <alternativeName>
        <fullName evidence="7">OMP decarboxylase</fullName>
    </alternativeName>
</protein>
<feature type="domain" description="Orotidine 5'-phosphate decarboxylase" evidence="8">
    <location>
        <begin position="7"/>
        <end position="225"/>
    </location>
</feature>
<evidence type="ECO:0000256" key="2">
    <source>
        <dbReference type="ARBA" id="ARBA00012321"/>
    </source>
</evidence>
<evidence type="ECO:0000256" key="3">
    <source>
        <dbReference type="ARBA" id="ARBA00021923"/>
    </source>
</evidence>
<evidence type="ECO:0000256" key="1">
    <source>
        <dbReference type="ARBA" id="ARBA00004861"/>
    </source>
</evidence>
<keyword evidence="4" id="KW-0210">Decarboxylase</keyword>
<organism evidence="9">
    <name type="scientific">freshwater metagenome</name>
    <dbReference type="NCBI Taxonomy" id="449393"/>
    <lineage>
        <taxon>unclassified sequences</taxon>
        <taxon>metagenomes</taxon>
        <taxon>ecological metagenomes</taxon>
    </lineage>
</organism>
<dbReference type="InterPro" id="IPR013785">
    <property type="entry name" value="Aldolase_TIM"/>
</dbReference>
<dbReference type="CDD" id="cd04725">
    <property type="entry name" value="OMP_decarboxylase_like"/>
    <property type="match status" value="1"/>
</dbReference>
<evidence type="ECO:0000259" key="8">
    <source>
        <dbReference type="SMART" id="SM00934"/>
    </source>
</evidence>
<dbReference type="PROSITE" id="PS00156">
    <property type="entry name" value="OMPDECASE"/>
    <property type="match status" value="1"/>
</dbReference>
<dbReference type="EMBL" id="CAFBQA010000019">
    <property type="protein sequence ID" value="CAB5037016.1"/>
    <property type="molecule type" value="Genomic_DNA"/>
</dbReference>
<name>A0A6J6Q1Y7_9ZZZZ</name>
<evidence type="ECO:0000313" key="11">
    <source>
        <dbReference type="EMBL" id="CAB4892374.1"/>
    </source>
</evidence>
<dbReference type="InterPro" id="IPR011060">
    <property type="entry name" value="RibuloseP-bd_barrel"/>
</dbReference>